<feature type="compositionally biased region" description="Polar residues" evidence="1">
    <location>
        <begin position="17"/>
        <end position="38"/>
    </location>
</feature>
<dbReference type="GO" id="GO:0016740">
    <property type="term" value="F:transferase activity"/>
    <property type="evidence" value="ECO:0007669"/>
    <property type="project" value="UniProtKB-KW"/>
</dbReference>
<dbReference type="InterPro" id="IPR027417">
    <property type="entry name" value="P-loop_NTPase"/>
</dbReference>
<evidence type="ECO:0000256" key="1">
    <source>
        <dbReference type="SAM" id="MobiDB-lite"/>
    </source>
</evidence>
<feature type="region of interest" description="Disordered" evidence="1">
    <location>
        <begin position="1"/>
        <end position="49"/>
    </location>
</feature>
<protein>
    <submittedName>
        <fullName evidence="3">Sulfotransferase family protein</fullName>
    </submittedName>
</protein>
<name>A0A450TXP4_9GAMM</name>
<dbReference type="EMBL" id="CAADFL010000005">
    <property type="protein sequence ID" value="VFK05804.1"/>
    <property type="molecule type" value="Genomic_DNA"/>
</dbReference>
<dbReference type="AlphaFoldDB" id="A0A450TXP4"/>
<dbReference type="SUPFAM" id="SSF52540">
    <property type="entry name" value="P-loop containing nucleoside triphosphate hydrolases"/>
    <property type="match status" value="1"/>
</dbReference>
<sequence>MKTSPKQPYSPDHYSHPNGTSPPNVAHSSNHQNRTHAQPHSFEPLPPPELNELSDSILLEIEKNPLARHDILTIVPMMERFKARWEKAFSKFGHHSTGELAYQDIILYFSEQIVPRVRRWLPEDGEGKHAVDVIRSMSWTSASTPKRFGMHLLEKKRARDRKRANPVPVRVPEFDRPLFIVCTPRAGSTLLFNALSNFPELWSTGDENHELVENIEGLHPRAHDFHSNRLREVDATPDISAVLQKQFTQELQDRDRRVYLELPAEQRPGKVRFLEKTPKNALRIPFFKAMFPGALFIYLYRDPAENISSMMEGWRSRRFVSYRNLPGWPFKEWSFLLVPEWLSLQDSSLAEIAAYQWKATNSCIVEDLRTLPESAWCRVDYSDLVGKTQETIGRISEFAGLHWDRRIERILSEPLPISERTLSAPSPGKWRKNEKEISAVLSKMGPISND</sequence>
<evidence type="ECO:0000313" key="2">
    <source>
        <dbReference type="EMBL" id="VFJ45318.1"/>
    </source>
</evidence>
<keyword evidence="3" id="KW-0808">Transferase</keyword>
<dbReference type="Gene3D" id="3.40.50.300">
    <property type="entry name" value="P-loop containing nucleotide triphosphate hydrolases"/>
    <property type="match status" value="1"/>
</dbReference>
<evidence type="ECO:0000313" key="3">
    <source>
        <dbReference type="EMBL" id="VFJ74175.1"/>
    </source>
</evidence>
<gene>
    <name evidence="2" type="ORF">BECKFM1743A_GA0114220_1002211</name>
    <name evidence="4" type="ORF">BECKFM1743B_GA0114221_100051</name>
    <name evidence="3" type="ORF">BECKFM1743C_GA0114222_107721</name>
</gene>
<organism evidence="3">
    <name type="scientific">Candidatus Kentrum sp. FM</name>
    <dbReference type="NCBI Taxonomy" id="2126340"/>
    <lineage>
        <taxon>Bacteria</taxon>
        <taxon>Pseudomonadati</taxon>
        <taxon>Pseudomonadota</taxon>
        <taxon>Gammaproteobacteria</taxon>
        <taxon>Candidatus Kentrum</taxon>
    </lineage>
</organism>
<dbReference type="Pfam" id="PF13469">
    <property type="entry name" value="Sulfotransfer_3"/>
    <property type="match status" value="1"/>
</dbReference>
<dbReference type="EMBL" id="CAADFA010000772">
    <property type="protein sequence ID" value="VFJ74175.1"/>
    <property type="molecule type" value="Genomic_DNA"/>
</dbReference>
<dbReference type="EMBL" id="CAADEZ010000022">
    <property type="protein sequence ID" value="VFJ45318.1"/>
    <property type="molecule type" value="Genomic_DNA"/>
</dbReference>
<evidence type="ECO:0000313" key="4">
    <source>
        <dbReference type="EMBL" id="VFK05804.1"/>
    </source>
</evidence>
<reference evidence="3" key="1">
    <citation type="submission" date="2019-02" db="EMBL/GenBank/DDBJ databases">
        <authorList>
            <person name="Gruber-Vodicka R. H."/>
            <person name="Seah K. B. B."/>
        </authorList>
    </citation>
    <scope>NUCLEOTIDE SEQUENCE</scope>
    <source>
        <strain evidence="2">BECK_BZ163</strain>
        <strain evidence="4">BECK_BZ164</strain>
        <strain evidence="3">BECK_BZ165</strain>
    </source>
</reference>
<accession>A0A450TXP4</accession>
<proteinExistence type="predicted"/>